<keyword evidence="8 11" id="KW-1133">Transmembrane helix</keyword>
<evidence type="ECO:0000259" key="13">
    <source>
        <dbReference type="PROSITE" id="PS50885"/>
    </source>
</evidence>
<dbReference type="PROSITE" id="PS50109">
    <property type="entry name" value="HIS_KIN"/>
    <property type="match status" value="1"/>
</dbReference>
<keyword evidence="7" id="KW-0418">Kinase</keyword>
<dbReference type="CDD" id="cd00082">
    <property type="entry name" value="HisKA"/>
    <property type="match status" value="1"/>
</dbReference>
<dbReference type="SUPFAM" id="SSF47384">
    <property type="entry name" value="Homodimeric domain of signal transducing histidine kinase"/>
    <property type="match status" value="1"/>
</dbReference>
<feature type="domain" description="HAMP" evidence="13">
    <location>
        <begin position="202"/>
        <end position="256"/>
    </location>
</feature>
<evidence type="ECO:0000256" key="7">
    <source>
        <dbReference type="ARBA" id="ARBA00022777"/>
    </source>
</evidence>
<comment type="subcellular location">
    <subcellularLocation>
        <location evidence="2">Membrane</location>
    </subcellularLocation>
</comment>
<keyword evidence="9" id="KW-0902">Two-component regulatory system</keyword>
<organism evidence="14 15">
    <name type="scientific">Haloferula sargassicola</name>
    <dbReference type="NCBI Taxonomy" id="490096"/>
    <lineage>
        <taxon>Bacteria</taxon>
        <taxon>Pseudomonadati</taxon>
        <taxon>Verrucomicrobiota</taxon>
        <taxon>Verrucomicrobiia</taxon>
        <taxon>Verrucomicrobiales</taxon>
        <taxon>Verrucomicrobiaceae</taxon>
        <taxon>Haloferula</taxon>
    </lineage>
</organism>
<dbReference type="SMART" id="SM00387">
    <property type="entry name" value="HATPase_c"/>
    <property type="match status" value="1"/>
</dbReference>
<name>A0ABP9UPY6_9BACT</name>
<evidence type="ECO:0000313" key="14">
    <source>
        <dbReference type="EMBL" id="GAA5483605.1"/>
    </source>
</evidence>
<evidence type="ECO:0000256" key="10">
    <source>
        <dbReference type="ARBA" id="ARBA00023136"/>
    </source>
</evidence>
<dbReference type="Gene3D" id="3.30.565.10">
    <property type="entry name" value="Histidine kinase-like ATPase, C-terminal domain"/>
    <property type="match status" value="1"/>
</dbReference>
<dbReference type="Proteomes" id="UP001476282">
    <property type="component" value="Unassembled WGS sequence"/>
</dbReference>
<evidence type="ECO:0000256" key="4">
    <source>
        <dbReference type="ARBA" id="ARBA00022553"/>
    </source>
</evidence>
<dbReference type="InterPro" id="IPR050428">
    <property type="entry name" value="TCS_sensor_his_kinase"/>
</dbReference>
<dbReference type="InterPro" id="IPR003660">
    <property type="entry name" value="HAMP_dom"/>
</dbReference>
<keyword evidence="15" id="KW-1185">Reference proteome</keyword>
<dbReference type="RefSeq" id="WP_353567716.1">
    <property type="nucleotide sequence ID" value="NZ_BAABRI010000016.1"/>
</dbReference>
<dbReference type="SUPFAM" id="SSF55874">
    <property type="entry name" value="ATPase domain of HSP90 chaperone/DNA topoisomerase II/histidine kinase"/>
    <property type="match status" value="1"/>
</dbReference>
<dbReference type="EC" id="2.7.13.3" evidence="3"/>
<dbReference type="Gene3D" id="1.10.287.130">
    <property type="match status" value="1"/>
</dbReference>
<evidence type="ECO:0000256" key="1">
    <source>
        <dbReference type="ARBA" id="ARBA00000085"/>
    </source>
</evidence>
<evidence type="ECO:0000256" key="6">
    <source>
        <dbReference type="ARBA" id="ARBA00022692"/>
    </source>
</evidence>
<evidence type="ECO:0000256" key="11">
    <source>
        <dbReference type="SAM" id="Phobius"/>
    </source>
</evidence>
<dbReference type="PRINTS" id="PR00344">
    <property type="entry name" value="BCTRLSENSOR"/>
</dbReference>
<dbReference type="SMART" id="SM00388">
    <property type="entry name" value="HisKA"/>
    <property type="match status" value="1"/>
</dbReference>
<keyword evidence="6 11" id="KW-0812">Transmembrane</keyword>
<dbReference type="PANTHER" id="PTHR45436">
    <property type="entry name" value="SENSOR HISTIDINE KINASE YKOH"/>
    <property type="match status" value="1"/>
</dbReference>
<evidence type="ECO:0000256" key="3">
    <source>
        <dbReference type="ARBA" id="ARBA00012438"/>
    </source>
</evidence>
<dbReference type="Pfam" id="PF02518">
    <property type="entry name" value="HATPase_c"/>
    <property type="match status" value="1"/>
</dbReference>
<dbReference type="InterPro" id="IPR036097">
    <property type="entry name" value="HisK_dim/P_sf"/>
</dbReference>
<proteinExistence type="predicted"/>
<evidence type="ECO:0000256" key="5">
    <source>
        <dbReference type="ARBA" id="ARBA00022679"/>
    </source>
</evidence>
<dbReference type="EMBL" id="BAABRI010000016">
    <property type="protein sequence ID" value="GAA5483605.1"/>
    <property type="molecule type" value="Genomic_DNA"/>
</dbReference>
<evidence type="ECO:0000256" key="2">
    <source>
        <dbReference type="ARBA" id="ARBA00004370"/>
    </source>
</evidence>
<dbReference type="InterPro" id="IPR005467">
    <property type="entry name" value="His_kinase_dom"/>
</dbReference>
<feature type="transmembrane region" description="Helical" evidence="11">
    <location>
        <begin position="12"/>
        <end position="33"/>
    </location>
</feature>
<feature type="domain" description="Histidine kinase" evidence="12">
    <location>
        <begin position="264"/>
        <end position="476"/>
    </location>
</feature>
<comment type="caution">
    <text evidence="14">The sequence shown here is derived from an EMBL/GenBank/DDBJ whole genome shotgun (WGS) entry which is preliminary data.</text>
</comment>
<dbReference type="InterPro" id="IPR036890">
    <property type="entry name" value="HATPase_C_sf"/>
</dbReference>
<protein>
    <recommendedName>
        <fullName evidence="3">histidine kinase</fullName>
        <ecNumber evidence="3">2.7.13.3</ecNumber>
    </recommendedName>
</protein>
<keyword evidence="4" id="KW-0597">Phosphoprotein</keyword>
<dbReference type="InterPro" id="IPR004358">
    <property type="entry name" value="Sig_transdc_His_kin-like_C"/>
</dbReference>
<evidence type="ECO:0000313" key="15">
    <source>
        <dbReference type="Proteomes" id="UP001476282"/>
    </source>
</evidence>
<gene>
    <name evidence="14" type="primary">sasA_5</name>
    <name evidence="14" type="ORF">Hsar01_02839</name>
</gene>
<comment type="catalytic activity">
    <reaction evidence="1">
        <text>ATP + protein L-histidine = ADP + protein N-phospho-L-histidine.</text>
        <dbReference type="EC" id="2.7.13.3"/>
    </reaction>
</comment>
<keyword evidence="5" id="KW-0808">Transferase</keyword>
<keyword evidence="10 11" id="KW-0472">Membrane</keyword>
<dbReference type="PANTHER" id="PTHR45436:SF5">
    <property type="entry name" value="SENSOR HISTIDINE KINASE TRCS"/>
    <property type="match status" value="1"/>
</dbReference>
<accession>A0ABP9UPY6</accession>
<sequence length="476" mass="52256">MSHPSMRTRLMVGTGLAVTLVLLVSMVLIYQSVARMLRKEVKMQLLESAALLAKSSELEPEGVVYEWHEALESGSRTGVPGYFQYWDQTHGSTVASPALGDGRLEPFHGALDQTVLRPITLPDGRPALAAGLLHLPFLDGEALEEMERLGQVLHPQDFPQVLVCARETQSLDDKLHRMAGHLLRAGTATLVTIWLAVWLVSRHTLRPLDALARRLDERSRQDGGPIPRTPDDLPVELTGLAGAFNRTLERVEAARERERQFALHAAHELRTPIAGIQATLEQAVSRPREAADLRQRATSALEIAHGMSGTIHTLMRLARLRGGLEKPDAEHFDPAALVHALLEEQADRFAARGLKLAIDGPATVPPLDNDPELFRIVIATLVDNLIRHAPQDSAAAMAITDKRHSFHVHFTNSAPDLGHEELKDLFEPFQRGRRAAASGGSGLGLSLAREITRLLGGTIDLRLEDARLTVELSLPR</sequence>
<dbReference type="Pfam" id="PF00512">
    <property type="entry name" value="HisKA"/>
    <property type="match status" value="1"/>
</dbReference>
<reference evidence="14 15" key="1">
    <citation type="submission" date="2024-02" db="EMBL/GenBank/DDBJ databases">
        <title>Haloferula sargassicola NBRC 104335.</title>
        <authorList>
            <person name="Ichikawa N."/>
            <person name="Katano-Makiyama Y."/>
            <person name="Hidaka K."/>
        </authorList>
    </citation>
    <scope>NUCLEOTIDE SEQUENCE [LARGE SCALE GENOMIC DNA]</scope>
    <source>
        <strain evidence="14 15">NBRC 104335</strain>
    </source>
</reference>
<evidence type="ECO:0000256" key="8">
    <source>
        <dbReference type="ARBA" id="ARBA00022989"/>
    </source>
</evidence>
<dbReference type="InterPro" id="IPR003594">
    <property type="entry name" value="HATPase_dom"/>
</dbReference>
<dbReference type="InterPro" id="IPR003661">
    <property type="entry name" value="HisK_dim/P_dom"/>
</dbReference>
<evidence type="ECO:0000256" key="9">
    <source>
        <dbReference type="ARBA" id="ARBA00023012"/>
    </source>
</evidence>
<evidence type="ECO:0000259" key="12">
    <source>
        <dbReference type="PROSITE" id="PS50109"/>
    </source>
</evidence>
<dbReference type="PROSITE" id="PS50885">
    <property type="entry name" value="HAMP"/>
    <property type="match status" value="1"/>
</dbReference>